<dbReference type="Gene3D" id="3.90.76.10">
    <property type="entry name" value="Dipeptide-binding Protein, Domain 1"/>
    <property type="match status" value="1"/>
</dbReference>
<dbReference type="AlphaFoldDB" id="A0A7K4AIG0"/>
<evidence type="ECO:0000259" key="3">
    <source>
        <dbReference type="Pfam" id="PF00496"/>
    </source>
</evidence>
<dbReference type="GO" id="GO:1904680">
    <property type="term" value="F:peptide transmembrane transporter activity"/>
    <property type="evidence" value="ECO:0007669"/>
    <property type="project" value="TreeGrafter"/>
</dbReference>
<dbReference type="Pfam" id="PF00496">
    <property type="entry name" value="SBP_bac_5"/>
    <property type="match status" value="1"/>
</dbReference>
<dbReference type="Gene3D" id="3.10.105.10">
    <property type="entry name" value="Dipeptide-binding Protein, Domain 3"/>
    <property type="match status" value="1"/>
</dbReference>
<dbReference type="PANTHER" id="PTHR30290">
    <property type="entry name" value="PERIPLASMIC BINDING COMPONENT OF ABC TRANSPORTER"/>
    <property type="match status" value="1"/>
</dbReference>
<dbReference type="PIRSF" id="PIRSF002741">
    <property type="entry name" value="MppA"/>
    <property type="match status" value="1"/>
</dbReference>
<evidence type="ECO:0000256" key="2">
    <source>
        <dbReference type="ARBA" id="ARBA00022729"/>
    </source>
</evidence>
<gene>
    <name evidence="4" type="ORF">GX426_06555</name>
</gene>
<dbReference type="Proteomes" id="UP000544742">
    <property type="component" value="Unassembled WGS sequence"/>
</dbReference>
<comment type="similarity">
    <text evidence="1">Belongs to the bacterial solute-binding protein 5 family.</text>
</comment>
<dbReference type="GO" id="GO:0015833">
    <property type="term" value="P:peptide transport"/>
    <property type="evidence" value="ECO:0007669"/>
    <property type="project" value="TreeGrafter"/>
</dbReference>
<name>A0A7K4AIG0_METSH</name>
<dbReference type="InterPro" id="IPR030678">
    <property type="entry name" value="Peptide/Ni-bd"/>
</dbReference>
<evidence type="ECO:0000313" key="5">
    <source>
        <dbReference type="Proteomes" id="UP000544742"/>
    </source>
</evidence>
<dbReference type="PANTHER" id="PTHR30290:SF64">
    <property type="entry name" value="ABC TRANSPORTER PERIPLASMIC BINDING PROTEIN"/>
    <property type="match status" value="1"/>
</dbReference>
<dbReference type="EMBL" id="JAAYUN010000107">
    <property type="protein sequence ID" value="NLJ22753.1"/>
    <property type="molecule type" value="Genomic_DNA"/>
</dbReference>
<dbReference type="Gene3D" id="3.40.190.10">
    <property type="entry name" value="Periplasmic binding protein-like II"/>
    <property type="match status" value="1"/>
</dbReference>
<proteinExistence type="inferred from homology"/>
<dbReference type="PROSITE" id="PS01040">
    <property type="entry name" value="SBP_BACTERIAL_5"/>
    <property type="match status" value="1"/>
</dbReference>
<organism evidence="4 5">
    <name type="scientific">Methanothrix soehngenii</name>
    <name type="common">Methanosaeta concilii</name>
    <dbReference type="NCBI Taxonomy" id="2223"/>
    <lineage>
        <taxon>Archaea</taxon>
        <taxon>Methanobacteriati</taxon>
        <taxon>Methanobacteriota</taxon>
        <taxon>Stenosarchaea group</taxon>
        <taxon>Methanomicrobia</taxon>
        <taxon>Methanotrichales</taxon>
        <taxon>Methanotrichaceae</taxon>
        <taxon>Methanothrix</taxon>
    </lineage>
</organism>
<dbReference type="SUPFAM" id="SSF53850">
    <property type="entry name" value="Periplasmic binding protein-like II"/>
    <property type="match status" value="1"/>
</dbReference>
<accession>A0A7K4AIG0</accession>
<sequence length="530" mass="59768">MLRKNGAIIERWRYPVKFLLSPLFAAAGLLLLLCSTSIAADETIDVLTIADPTGDWGFPSPYGHYSRGPGYVRMSMIFDTLVWKDQNGYVPALAESWQLEDDAYVFNLRKNVSWHDGDPFTAKDVVFTINYIKEHPYQWVNSEPVKGAEVLDDYTVKLYLNKSYAPFIDMVAGTLPILPEHIYKDVSNPEEFQDDIAITGTGPYKLLDYDKAQGTYLYEAFDDYYLGAPKVKQLKFVKVSSEMSASALENGDVDAANVPPEMADSLKHKGFTVLKGSHDGITKIMVNHKNEPFSDARLRQALYYAIDRQALVDTALRGYGIIASSGLFALDSEWYNPDVEEYKYDPTKTEELMLALGYSKDGQYFSKDEEALEMEMLVTATNERAGEMIKQQLEQAGFKVTLRSVDSKTLDSLVGEWNFDLALNSHGGMGGDPEILNRIIGEGYTFNSARYIENRKLNDLLDQEVSEMDPVKRKELVNEVQKVYAQDLPALPLYYSDSYWVHDGKADMYYTKLGVANGIPIAQNKLSFVK</sequence>
<evidence type="ECO:0000313" key="4">
    <source>
        <dbReference type="EMBL" id="NLJ22753.1"/>
    </source>
</evidence>
<dbReference type="CDD" id="cd08520">
    <property type="entry name" value="PBP2_NikA_DppA_OppA_like_21"/>
    <property type="match status" value="1"/>
</dbReference>
<dbReference type="InterPro" id="IPR000914">
    <property type="entry name" value="SBP_5_dom"/>
</dbReference>
<dbReference type="InterPro" id="IPR023765">
    <property type="entry name" value="SBP_5_CS"/>
</dbReference>
<dbReference type="GO" id="GO:0043190">
    <property type="term" value="C:ATP-binding cassette (ABC) transporter complex"/>
    <property type="evidence" value="ECO:0007669"/>
    <property type="project" value="InterPro"/>
</dbReference>
<comment type="caution">
    <text evidence="4">The sequence shown here is derived from an EMBL/GenBank/DDBJ whole genome shotgun (WGS) entry which is preliminary data.</text>
</comment>
<evidence type="ECO:0000256" key="1">
    <source>
        <dbReference type="ARBA" id="ARBA00005695"/>
    </source>
</evidence>
<dbReference type="InterPro" id="IPR039424">
    <property type="entry name" value="SBP_5"/>
</dbReference>
<protein>
    <submittedName>
        <fullName evidence="4">ABC transporter substrate-binding protein</fullName>
    </submittedName>
</protein>
<reference evidence="4 5" key="1">
    <citation type="journal article" date="2020" name="Biotechnol. Biofuels">
        <title>New insights from the biogas microbiome by comprehensive genome-resolved metagenomics of nearly 1600 species originating from multiple anaerobic digesters.</title>
        <authorList>
            <person name="Campanaro S."/>
            <person name="Treu L."/>
            <person name="Rodriguez-R L.M."/>
            <person name="Kovalovszki A."/>
            <person name="Ziels R.M."/>
            <person name="Maus I."/>
            <person name="Zhu X."/>
            <person name="Kougias P.G."/>
            <person name="Basile A."/>
            <person name="Luo G."/>
            <person name="Schluter A."/>
            <person name="Konstantinidis K.T."/>
            <person name="Angelidaki I."/>
        </authorList>
    </citation>
    <scope>NUCLEOTIDE SEQUENCE [LARGE SCALE GENOMIC DNA]</scope>
    <source>
        <strain evidence="4">AS27yjCOA_157</strain>
    </source>
</reference>
<keyword evidence="2" id="KW-0732">Signal</keyword>
<dbReference type="GO" id="GO:0042597">
    <property type="term" value="C:periplasmic space"/>
    <property type="evidence" value="ECO:0007669"/>
    <property type="project" value="UniProtKB-ARBA"/>
</dbReference>
<feature type="domain" description="Solute-binding protein family 5" evidence="3">
    <location>
        <begin position="89"/>
        <end position="434"/>
    </location>
</feature>